<dbReference type="InterPro" id="IPR019787">
    <property type="entry name" value="Znf_PHD-finger"/>
</dbReference>
<keyword evidence="8" id="KW-0156">Chromatin regulator</keyword>
<dbReference type="PANTHER" id="PTHR10333:SF103">
    <property type="entry name" value="INHIBITOR OF GROWTH PROTEIN 3"/>
    <property type="match status" value="1"/>
</dbReference>
<evidence type="ECO:0000256" key="1">
    <source>
        <dbReference type="ARBA" id="ARBA00004123"/>
    </source>
</evidence>
<feature type="binding site" evidence="13">
    <location>
        <position position="87"/>
    </location>
    <ligand>
        <name>Zn(2+)</name>
        <dbReference type="ChEBI" id="CHEBI:29105"/>
        <label>2</label>
    </ligand>
</feature>
<feature type="domain" description="PHD-type" evidence="16">
    <location>
        <begin position="66"/>
        <end position="115"/>
    </location>
</feature>
<protein>
    <recommendedName>
        <fullName evidence="3">Inhibitor of growth protein 3</fullName>
    </recommendedName>
</protein>
<dbReference type="Proteomes" id="UP000821853">
    <property type="component" value="Chromosome 10"/>
</dbReference>
<keyword evidence="9" id="KW-0805">Transcription regulation</keyword>
<keyword evidence="11" id="KW-0539">Nucleus</keyword>
<dbReference type="CDD" id="cd15585">
    <property type="entry name" value="PHD_ING3"/>
    <property type="match status" value="1"/>
</dbReference>
<comment type="similarity">
    <text evidence="2">Belongs to the ING family.</text>
</comment>
<comment type="caution">
    <text evidence="17">The sequence shown here is derived from an EMBL/GenBank/DDBJ whole genome shotgun (WGS) entry which is preliminary data.</text>
</comment>
<proteinExistence type="inferred from homology"/>
<dbReference type="InterPro" id="IPR011011">
    <property type="entry name" value="Znf_FYVE_PHD"/>
</dbReference>
<dbReference type="InterPro" id="IPR001965">
    <property type="entry name" value="Znf_PHD"/>
</dbReference>
<evidence type="ECO:0000256" key="3">
    <source>
        <dbReference type="ARBA" id="ARBA00021181"/>
    </source>
</evidence>
<keyword evidence="10" id="KW-0804">Transcription</keyword>
<feature type="binding site" evidence="13">
    <location>
        <position position="109"/>
    </location>
    <ligand>
        <name>Zn(2+)</name>
        <dbReference type="ChEBI" id="CHEBI:29105"/>
        <label>2</label>
    </ligand>
</feature>
<evidence type="ECO:0000256" key="10">
    <source>
        <dbReference type="ARBA" id="ARBA00023163"/>
    </source>
</evidence>
<dbReference type="PANTHER" id="PTHR10333">
    <property type="entry name" value="INHIBITOR OF GROWTH PROTEIN"/>
    <property type="match status" value="1"/>
</dbReference>
<evidence type="ECO:0000256" key="11">
    <source>
        <dbReference type="ARBA" id="ARBA00023242"/>
    </source>
</evidence>
<dbReference type="GO" id="GO:0008270">
    <property type="term" value="F:zinc ion binding"/>
    <property type="evidence" value="ECO:0007669"/>
    <property type="project" value="UniProtKB-KW"/>
</dbReference>
<evidence type="ECO:0000256" key="9">
    <source>
        <dbReference type="ARBA" id="ARBA00023015"/>
    </source>
</evidence>
<comment type="subcellular location">
    <subcellularLocation>
        <location evidence="1">Nucleus</location>
    </subcellularLocation>
</comment>
<dbReference type="InterPro" id="IPR028651">
    <property type="entry name" value="ING_fam"/>
</dbReference>
<dbReference type="Pfam" id="PF00628">
    <property type="entry name" value="PHD"/>
    <property type="match status" value="1"/>
</dbReference>
<keyword evidence="5 13" id="KW-0479">Metal-binding</keyword>
<dbReference type="InterPro" id="IPR042020">
    <property type="entry name" value="ING3_PHD"/>
</dbReference>
<feature type="site" description="Histone H3K4me3 binding" evidence="12">
    <location>
        <position position="83"/>
    </location>
</feature>
<keyword evidence="4" id="KW-0341">Growth regulation</keyword>
<dbReference type="EMBL" id="JABSTR010000002">
    <property type="protein sequence ID" value="KAH9363353.1"/>
    <property type="molecule type" value="Genomic_DNA"/>
</dbReference>
<dbReference type="SUPFAM" id="SSF57903">
    <property type="entry name" value="FYVE/PHD zinc finger"/>
    <property type="match status" value="1"/>
</dbReference>
<dbReference type="InterPro" id="IPR013083">
    <property type="entry name" value="Znf_RING/FYVE/PHD"/>
</dbReference>
<feature type="compositionally biased region" description="Low complexity" evidence="15">
    <location>
        <begin position="13"/>
        <end position="24"/>
    </location>
</feature>
<feature type="binding site" evidence="13">
    <location>
        <position position="96"/>
    </location>
    <ligand>
        <name>Zn(2+)</name>
        <dbReference type="ChEBI" id="CHEBI:29105"/>
        <label>1</label>
    </ligand>
</feature>
<feature type="region of interest" description="Disordered" evidence="15">
    <location>
        <begin position="1"/>
        <end position="24"/>
    </location>
</feature>
<feature type="binding site" evidence="13">
    <location>
        <position position="112"/>
    </location>
    <ligand>
        <name>Zn(2+)</name>
        <dbReference type="ChEBI" id="CHEBI:29105"/>
        <label>2</label>
    </ligand>
</feature>
<feature type="compositionally biased region" description="Polar residues" evidence="15">
    <location>
        <begin position="1"/>
        <end position="12"/>
    </location>
</feature>
<evidence type="ECO:0000256" key="14">
    <source>
        <dbReference type="PROSITE-ProRule" id="PRU00146"/>
    </source>
</evidence>
<dbReference type="AlphaFoldDB" id="A0A9J6FLQ9"/>
<evidence type="ECO:0000256" key="4">
    <source>
        <dbReference type="ARBA" id="ARBA00022604"/>
    </source>
</evidence>
<dbReference type="GO" id="GO:0005634">
    <property type="term" value="C:nucleus"/>
    <property type="evidence" value="ECO:0007669"/>
    <property type="project" value="UniProtKB-SubCell"/>
</dbReference>
<dbReference type="VEuPathDB" id="VectorBase:HLOH_048705"/>
<keyword evidence="18" id="KW-1185">Reference proteome</keyword>
<evidence type="ECO:0000256" key="15">
    <source>
        <dbReference type="SAM" id="MobiDB-lite"/>
    </source>
</evidence>
<dbReference type="Gene3D" id="3.30.40.10">
    <property type="entry name" value="Zinc/RING finger domain, C3HC4 (zinc finger)"/>
    <property type="match status" value="1"/>
</dbReference>
<dbReference type="FunFam" id="3.30.40.10:FF:000103">
    <property type="entry name" value="Inhibitor of growth protein"/>
    <property type="match status" value="1"/>
</dbReference>
<evidence type="ECO:0000313" key="18">
    <source>
        <dbReference type="Proteomes" id="UP000821853"/>
    </source>
</evidence>
<dbReference type="GO" id="GO:0035267">
    <property type="term" value="C:NuA4 histone acetyltransferase complex"/>
    <property type="evidence" value="ECO:0007669"/>
    <property type="project" value="TreeGrafter"/>
</dbReference>
<evidence type="ECO:0000256" key="5">
    <source>
        <dbReference type="ARBA" id="ARBA00022723"/>
    </source>
</evidence>
<feature type="site" description="Histone H3K4me3 binding" evidence="12">
    <location>
        <position position="91"/>
    </location>
</feature>
<dbReference type="PROSITE" id="PS01359">
    <property type="entry name" value="ZF_PHD_1"/>
    <property type="match status" value="1"/>
</dbReference>
<evidence type="ECO:0000256" key="12">
    <source>
        <dbReference type="PIRSR" id="PIRSR628651-50"/>
    </source>
</evidence>
<feature type="binding site" evidence="13">
    <location>
        <position position="71"/>
    </location>
    <ligand>
        <name>Zn(2+)</name>
        <dbReference type="ChEBI" id="CHEBI:29105"/>
        <label>1</label>
    </ligand>
</feature>
<evidence type="ECO:0000313" key="17">
    <source>
        <dbReference type="EMBL" id="KAH9363353.1"/>
    </source>
</evidence>
<gene>
    <name evidence="17" type="ORF">HPB48_006459</name>
</gene>
<keyword evidence="7 13" id="KW-0862">Zinc</keyword>
<dbReference type="SMART" id="SM00249">
    <property type="entry name" value="PHD"/>
    <property type="match status" value="1"/>
</dbReference>
<feature type="binding site" evidence="13">
    <location>
        <position position="93"/>
    </location>
    <ligand>
        <name>Zn(2+)</name>
        <dbReference type="ChEBI" id="CHEBI:29105"/>
        <label>1</label>
    </ligand>
</feature>
<name>A0A9J6FLQ9_HAELO</name>
<evidence type="ECO:0000256" key="6">
    <source>
        <dbReference type="ARBA" id="ARBA00022771"/>
    </source>
</evidence>
<dbReference type="PROSITE" id="PS50016">
    <property type="entry name" value="ZF_PHD_2"/>
    <property type="match status" value="1"/>
</dbReference>
<dbReference type="InterPro" id="IPR019786">
    <property type="entry name" value="Zinc_finger_PHD-type_CS"/>
</dbReference>
<evidence type="ECO:0000256" key="2">
    <source>
        <dbReference type="ARBA" id="ARBA00010210"/>
    </source>
</evidence>
<feature type="site" description="Histone H3K4me3 binding" evidence="12">
    <location>
        <position position="79"/>
    </location>
</feature>
<evidence type="ECO:0000256" key="7">
    <source>
        <dbReference type="ARBA" id="ARBA00022833"/>
    </source>
</evidence>
<keyword evidence="6 14" id="KW-0863">Zinc-finger</keyword>
<accession>A0A9J6FLQ9</accession>
<reference evidence="17 18" key="1">
    <citation type="journal article" date="2020" name="Cell">
        <title>Large-Scale Comparative Analyses of Tick Genomes Elucidate Their Genetic Diversity and Vector Capacities.</title>
        <authorList>
            <consortium name="Tick Genome and Microbiome Consortium (TIGMIC)"/>
            <person name="Jia N."/>
            <person name="Wang J."/>
            <person name="Shi W."/>
            <person name="Du L."/>
            <person name="Sun Y."/>
            <person name="Zhan W."/>
            <person name="Jiang J.F."/>
            <person name="Wang Q."/>
            <person name="Zhang B."/>
            <person name="Ji P."/>
            <person name="Bell-Sakyi L."/>
            <person name="Cui X.M."/>
            <person name="Yuan T.T."/>
            <person name="Jiang B.G."/>
            <person name="Yang W.F."/>
            <person name="Lam T.T."/>
            <person name="Chang Q.C."/>
            <person name="Ding S.J."/>
            <person name="Wang X.J."/>
            <person name="Zhu J.G."/>
            <person name="Ruan X.D."/>
            <person name="Zhao L."/>
            <person name="Wei J.T."/>
            <person name="Ye R.Z."/>
            <person name="Que T.C."/>
            <person name="Du C.H."/>
            <person name="Zhou Y.H."/>
            <person name="Cheng J.X."/>
            <person name="Dai P.F."/>
            <person name="Guo W.B."/>
            <person name="Han X.H."/>
            <person name="Huang E.J."/>
            <person name="Li L.F."/>
            <person name="Wei W."/>
            <person name="Gao Y.C."/>
            <person name="Liu J.Z."/>
            <person name="Shao H.Z."/>
            <person name="Wang X."/>
            <person name="Wang C.C."/>
            <person name="Yang T.C."/>
            <person name="Huo Q.B."/>
            <person name="Li W."/>
            <person name="Chen H.Y."/>
            <person name="Chen S.E."/>
            <person name="Zhou L.G."/>
            <person name="Ni X.B."/>
            <person name="Tian J.H."/>
            <person name="Sheng Y."/>
            <person name="Liu T."/>
            <person name="Pan Y.S."/>
            <person name="Xia L.Y."/>
            <person name="Li J."/>
            <person name="Zhao F."/>
            <person name="Cao W.C."/>
        </authorList>
    </citation>
    <scope>NUCLEOTIDE SEQUENCE [LARGE SCALE GENOMIC DNA]</scope>
    <source>
        <strain evidence="17">HaeL-2018</strain>
    </source>
</reference>
<organism evidence="17 18">
    <name type="scientific">Haemaphysalis longicornis</name>
    <name type="common">Bush tick</name>
    <dbReference type="NCBI Taxonomy" id="44386"/>
    <lineage>
        <taxon>Eukaryota</taxon>
        <taxon>Metazoa</taxon>
        <taxon>Ecdysozoa</taxon>
        <taxon>Arthropoda</taxon>
        <taxon>Chelicerata</taxon>
        <taxon>Arachnida</taxon>
        <taxon>Acari</taxon>
        <taxon>Parasitiformes</taxon>
        <taxon>Ixodida</taxon>
        <taxon>Ixodoidea</taxon>
        <taxon>Ixodidae</taxon>
        <taxon>Haemaphysalinae</taxon>
        <taxon>Haemaphysalis</taxon>
    </lineage>
</organism>
<evidence type="ECO:0000256" key="13">
    <source>
        <dbReference type="PIRSR" id="PIRSR628651-51"/>
    </source>
</evidence>
<feature type="site" description="Histone H3K4me3 binding" evidence="12">
    <location>
        <position position="68"/>
    </location>
</feature>
<sequence>MLPRCSTRQGSRASSSSSQQQQQPAAAAVAALALAAGDDSGDSLLLPGGAGADEGGLDWGCDPNEPRYCICNQVSYGDMVACDNDDCPFEWFHYQCVGITQPPKGKWFCPQCTSAMKRRGRKDR</sequence>
<feature type="binding site" evidence="13">
    <location>
        <position position="82"/>
    </location>
    <ligand>
        <name>Zn(2+)</name>
        <dbReference type="ChEBI" id="CHEBI:29105"/>
        <label>2</label>
    </ligand>
</feature>
<evidence type="ECO:0000259" key="16">
    <source>
        <dbReference type="PROSITE" id="PS50016"/>
    </source>
</evidence>
<feature type="binding site" evidence="13">
    <location>
        <position position="69"/>
    </location>
    <ligand>
        <name>Zn(2+)</name>
        <dbReference type="ChEBI" id="CHEBI:29105"/>
        <label>1</label>
    </ligand>
</feature>
<dbReference type="GO" id="GO:0006325">
    <property type="term" value="P:chromatin organization"/>
    <property type="evidence" value="ECO:0007669"/>
    <property type="project" value="UniProtKB-KW"/>
</dbReference>
<evidence type="ECO:0000256" key="8">
    <source>
        <dbReference type="ARBA" id="ARBA00022853"/>
    </source>
</evidence>
<dbReference type="OrthoDB" id="5411773at2759"/>